<feature type="non-terminal residue" evidence="2">
    <location>
        <position position="1"/>
    </location>
</feature>
<evidence type="ECO:0000256" key="1">
    <source>
        <dbReference type="SAM" id="MobiDB-lite"/>
    </source>
</evidence>
<dbReference type="Proteomes" id="UP000244855">
    <property type="component" value="Unassembled WGS sequence"/>
</dbReference>
<feature type="compositionally biased region" description="Low complexity" evidence="1">
    <location>
        <begin position="95"/>
        <end position="111"/>
    </location>
</feature>
<feature type="compositionally biased region" description="Polar residues" evidence="1">
    <location>
        <begin position="208"/>
        <end position="217"/>
    </location>
</feature>
<accession>A0A2V1EDV4</accession>
<name>A0A2V1EDV4_9PLEO</name>
<dbReference type="EMBL" id="KZ805304">
    <property type="protein sequence ID" value="PVI07455.1"/>
    <property type="molecule type" value="Genomic_DNA"/>
</dbReference>
<evidence type="ECO:0000313" key="3">
    <source>
        <dbReference type="Proteomes" id="UP000244855"/>
    </source>
</evidence>
<feature type="region of interest" description="Disordered" evidence="1">
    <location>
        <begin position="40"/>
        <end position="63"/>
    </location>
</feature>
<sequence>NNRSSKRHSNVCGNAGGGRFSSLLACDVSKLRRLMKAERLRHASHRPSTPRHVPASANAVPRPGKRADMFAHLGSRDIASTHTYTAKVRLPWERSQCSTSLSSRTSSTHSSPHQANPNPEKPRSQTRTSDGMSSRRARRGSNHGNLAQMSNDLFQMLIAILNDNDSVDAILRQPRDALDDAQRERLQIVSKYFMASLPSRPRKRARTAASSSQQNANGDRRNSDNEGDTAPKNQRFKAVLSLTSLQVAPEIYRHMEEHGTEVRAFLDIDSIRHGAEDQVIFQPGGHTDALIYHYRYTKELQDNMRMGRLRTLMLYVLWHDVVMLVRPNCSGSRIGHLMMTDIQHMLGGITSTREGVDRWPRQYPIDVATADIHGWCKMGGKLSILVDRFGIGCIFFLDQVLSDNFLANKLSSTGREHDEGMAHLVSVLRLPDLIQISPGVVELGQKVRESLIAPFRVAAGQTVKG</sequence>
<dbReference type="OrthoDB" id="3938123at2759"/>
<proteinExistence type="predicted"/>
<protein>
    <submittedName>
        <fullName evidence="2">Uncharacterized protein</fullName>
    </submittedName>
</protein>
<feature type="region of interest" description="Disordered" evidence="1">
    <location>
        <begin position="95"/>
        <end position="146"/>
    </location>
</feature>
<organism evidence="2 3">
    <name type="scientific">Periconia macrospinosa</name>
    <dbReference type="NCBI Taxonomy" id="97972"/>
    <lineage>
        <taxon>Eukaryota</taxon>
        <taxon>Fungi</taxon>
        <taxon>Dikarya</taxon>
        <taxon>Ascomycota</taxon>
        <taxon>Pezizomycotina</taxon>
        <taxon>Dothideomycetes</taxon>
        <taxon>Pleosporomycetidae</taxon>
        <taxon>Pleosporales</taxon>
        <taxon>Massarineae</taxon>
        <taxon>Periconiaceae</taxon>
        <taxon>Periconia</taxon>
    </lineage>
</organism>
<evidence type="ECO:0000313" key="2">
    <source>
        <dbReference type="EMBL" id="PVI07455.1"/>
    </source>
</evidence>
<keyword evidence="3" id="KW-1185">Reference proteome</keyword>
<dbReference type="AlphaFoldDB" id="A0A2V1EDV4"/>
<gene>
    <name evidence="2" type="ORF">DM02DRAFT_703461</name>
</gene>
<feature type="region of interest" description="Disordered" evidence="1">
    <location>
        <begin position="197"/>
        <end position="233"/>
    </location>
</feature>
<reference evidence="2 3" key="1">
    <citation type="journal article" date="2018" name="Sci. Rep.">
        <title>Comparative genomics provides insights into the lifestyle and reveals functional heterogeneity of dark septate endophytic fungi.</title>
        <authorList>
            <person name="Knapp D.G."/>
            <person name="Nemeth J.B."/>
            <person name="Barry K."/>
            <person name="Hainaut M."/>
            <person name="Henrissat B."/>
            <person name="Johnson J."/>
            <person name="Kuo A."/>
            <person name="Lim J.H.P."/>
            <person name="Lipzen A."/>
            <person name="Nolan M."/>
            <person name="Ohm R.A."/>
            <person name="Tamas L."/>
            <person name="Grigoriev I.V."/>
            <person name="Spatafora J.W."/>
            <person name="Nagy L.G."/>
            <person name="Kovacs G.M."/>
        </authorList>
    </citation>
    <scope>NUCLEOTIDE SEQUENCE [LARGE SCALE GENOMIC DNA]</scope>
    <source>
        <strain evidence="2 3">DSE2036</strain>
    </source>
</reference>